<gene>
    <name evidence="8" type="primary">dcm</name>
    <name evidence="8" type="ORF">UDIV_6470</name>
</gene>
<dbReference type="GO" id="GO:0032259">
    <property type="term" value="P:methylation"/>
    <property type="evidence" value="ECO:0007669"/>
    <property type="project" value="UniProtKB-KW"/>
</dbReference>
<feature type="active site" evidence="6">
    <location>
        <position position="80"/>
    </location>
</feature>
<keyword evidence="2 6" id="KW-0489">Methyltransferase</keyword>
<evidence type="ECO:0000256" key="3">
    <source>
        <dbReference type="ARBA" id="ARBA00022679"/>
    </source>
</evidence>
<dbReference type="GO" id="GO:0003886">
    <property type="term" value="F:DNA (cytosine-5-)-methyltransferase activity"/>
    <property type="evidence" value="ECO:0007669"/>
    <property type="project" value="UniProtKB-EC"/>
</dbReference>
<dbReference type="InterPro" id="IPR050390">
    <property type="entry name" value="C5-Methyltransferase"/>
</dbReference>
<dbReference type="Gene3D" id="3.40.50.150">
    <property type="entry name" value="Vaccinia Virus protein VP39"/>
    <property type="match status" value="1"/>
</dbReference>
<protein>
    <recommendedName>
        <fullName evidence="1">DNA (cytosine-5-)-methyltransferase</fullName>
        <ecNumber evidence="1">2.1.1.37</ecNumber>
    </recommendedName>
</protein>
<evidence type="ECO:0000256" key="2">
    <source>
        <dbReference type="ARBA" id="ARBA00022603"/>
    </source>
</evidence>
<dbReference type="Pfam" id="PF00145">
    <property type="entry name" value="DNA_methylase"/>
    <property type="match status" value="1"/>
</dbReference>
<dbReference type="PROSITE" id="PS51679">
    <property type="entry name" value="SAM_MT_C5"/>
    <property type="match status" value="1"/>
</dbReference>
<organism evidence="8 9">
    <name type="scientific">Ureaplasma diversum NCTC 246</name>
    <dbReference type="NCBI Taxonomy" id="1188241"/>
    <lineage>
        <taxon>Bacteria</taxon>
        <taxon>Bacillati</taxon>
        <taxon>Mycoplasmatota</taxon>
        <taxon>Mycoplasmoidales</taxon>
        <taxon>Mycoplasmoidaceae</taxon>
        <taxon>Ureaplasma</taxon>
    </lineage>
</organism>
<evidence type="ECO:0000256" key="7">
    <source>
        <dbReference type="RuleBase" id="RU000416"/>
    </source>
</evidence>
<reference evidence="8 9" key="1">
    <citation type="submission" date="2014-02" db="EMBL/GenBank/DDBJ databases">
        <title>Genome sequence of Ureaplasma diversum strain 246.</title>
        <authorList>
            <person name="Sirand-Pugnet P."/>
            <person name="Breton M."/>
            <person name="Dordet-Frisoni E."/>
            <person name="Baranowski E."/>
            <person name="Barre A."/>
            <person name="Couture C."/>
            <person name="Dupuy V."/>
            <person name="Gaurivaud P."/>
            <person name="Jacob D."/>
            <person name="Lemaitre C."/>
            <person name="Manso-Silvan L."/>
            <person name="Nikolski M."/>
            <person name="Nouvel L.-X."/>
            <person name="Poumarat F."/>
            <person name="Tardy F."/>
            <person name="Thebault P."/>
            <person name="Theil S."/>
            <person name="Citti C."/>
            <person name="Thiaucourt F."/>
            <person name="Blanchard A."/>
        </authorList>
    </citation>
    <scope>NUCLEOTIDE SEQUENCE [LARGE SCALE GENOMIC DNA]</scope>
    <source>
        <strain evidence="8 9">NCTC 246</strain>
    </source>
</reference>
<dbReference type="PRINTS" id="PR00105">
    <property type="entry name" value="C5METTRFRASE"/>
</dbReference>
<evidence type="ECO:0000313" key="9">
    <source>
        <dbReference type="Proteomes" id="UP000028537"/>
    </source>
</evidence>
<dbReference type="NCBIfam" id="TIGR00675">
    <property type="entry name" value="dcm"/>
    <property type="match status" value="1"/>
</dbReference>
<keyword evidence="3 6" id="KW-0808">Transferase</keyword>
<evidence type="ECO:0000256" key="5">
    <source>
        <dbReference type="ARBA" id="ARBA00022747"/>
    </source>
</evidence>
<name>A0A084EWJ1_9BACT</name>
<evidence type="ECO:0000256" key="6">
    <source>
        <dbReference type="PROSITE-ProRule" id="PRU01016"/>
    </source>
</evidence>
<dbReference type="EMBL" id="JFDP01000082">
    <property type="protein sequence ID" value="KEZ22333.1"/>
    <property type="molecule type" value="Genomic_DNA"/>
</dbReference>
<evidence type="ECO:0000256" key="4">
    <source>
        <dbReference type="ARBA" id="ARBA00022691"/>
    </source>
</evidence>
<dbReference type="GO" id="GO:0009307">
    <property type="term" value="P:DNA restriction-modification system"/>
    <property type="evidence" value="ECO:0007669"/>
    <property type="project" value="UniProtKB-KW"/>
</dbReference>
<evidence type="ECO:0000256" key="1">
    <source>
        <dbReference type="ARBA" id="ARBA00011975"/>
    </source>
</evidence>
<dbReference type="Proteomes" id="UP000028537">
    <property type="component" value="Unassembled WGS sequence"/>
</dbReference>
<dbReference type="SUPFAM" id="SSF53335">
    <property type="entry name" value="S-adenosyl-L-methionine-dependent methyltransferases"/>
    <property type="match status" value="1"/>
</dbReference>
<accession>A0A084EWJ1</accession>
<dbReference type="RefSeq" id="WP_038103433.1">
    <property type="nucleotide sequence ID" value="NZ_JFDP01000082.1"/>
</dbReference>
<dbReference type="InterPro" id="IPR029063">
    <property type="entry name" value="SAM-dependent_MTases_sf"/>
</dbReference>
<dbReference type="PANTHER" id="PTHR10629">
    <property type="entry name" value="CYTOSINE-SPECIFIC METHYLTRANSFERASE"/>
    <property type="match status" value="1"/>
</dbReference>
<dbReference type="OrthoDB" id="9813719at2"/>
<dbReference type="InterPro" id="IPR031303">
    <property type="entry name" value="C5_meth_CS"/>
</dbReference>
<sequence>MKNKKIVDLFAGAGGLTMGFVQNGFEIIDTIEFWNDAVQTYNHNFKTTIVPKDITSTSIREELEIKHANKVGLVIGGFPCQGYSIAGKRRIDDERNQLYIYTIDVIKRLHPDVCVLENVKGILSFKEKDNELVVDKMIKKMSEIGYYTRYILVDSSKFGVAQKRERVIFIASPINKKDKVDEVIKKIGSVNLPTVSTKDAISHLEQAKENKVINHIFTNHSESMINKMSTLKEGESLYKNYTDAFRRIYYDKPSPTIKENHGGVHIHPKLNRVLTPKEMALLQSFPDDFIFLGTKSSILKQIGNAVPVKLSYEIAKIINETYK</sequence>
<proteinExistence type="inferred from homology"/>
<dbReference type="GO" id="GO:0003677">
    <property type="term" value="F:DNA binding"/>
    <property type="evidence" value="ECO:0007669"/>
    <property type="project" value="TreeGrafter"/>
</dbReference>
<dbReference type="EC" id="2.1.1.37" evidence="1"/>
<dbReference type="GO" id="GO:0044027">
    <property type="term" value="P:negative regulation of gene expression via chromosomal CpG island methylation"/>
    <property type="evidence" value="ECO:0007669"/>
    <property type="project" value="TreeGrafter"/>
</dbReference>
<dbReference type="Gene3D" id="3.90.120.10">
    <property type="entry name" value="DNA Methylase, subunit A, domain 2"/>
    <property type="match status" value="1"/>
</dbReference>
<keyword evidence="5" id="KW-0680">Restriction system</keyword>
<dbReference type="AlphaFoldDB" id="A0A084EWJ1"/>
<dbReference type="eggNOG" id="COG0270">
    <property type="taxonomic scope" value="Bacteria"/>
</dbReference>
<comment type="similarity">
    <text evidence="6 7">Belongs to the class I-like SAM-binding methyltransferase superfamily. C5-methyltransferase family.</text>
</comment>
<dbReference type="InterPro" id="IPR001525">
    <property type="entry name" value="C5_MeTfrase"/>
</dbReference>
<evidence type="ECO:0000313" key="8">
    <source>
        <dbReference type="EMBL" id="KEZ22333.1"/>
    </source>
</evidence>
<dbReference type="PROSITE" id="PS00095">
    <property type="entry name" value="C5_MTASE_2"/>
    <property type="match status" value="1"/>
</dbReference>
<dbReference type="PANTHER" id="PTHR10629:SF52">
    <property type="entry name" value="DNA (CYTOSINE-5)-METHYLTRANSFERASE 1"/>
    <property type="match status" value="1"/>
</dbReference>
<comment type="caution">
    <text evidence="8">The sequence shown here is derived from an EMBL/GenBank/DDBJ whole genome shotgun (WGS) entry which is preliminary data.</text>
</comment>
<keyword evidence="9" id="KW-1185">Reference proteome</keyword>
<keyword evidence="4 6" id="KW-0949">S-adenosyl-L-methionine</keyword>